<comment type="caution">
    <text evidence="11">The sequence shown here is derived from an EMBL/GenBank/DDBJ whole genome shotgun (WGS) entry which is preliminary data.</text>
</comment>
<evidence type="ECO:0000256" key="2">
    <source>
        <dbReference type="ARBA" id="ARBA00022448"/>
    </source>
</evidence>
<feature type="transmembrane region" description="Helical" evidence="9">
    <location>
        <begin position="436"/>
        <end position="460"/>
    </location>
</feature>
<keyword evidence="2" id="KW-0813">Transport</keyword>
<evidence type="ECO:0000313" key="12">
    <source>
        <dbReference type="Proteomes" id="UP000578569"/>
    </source>
</evidence>
<dbReference type="Proteomes" id="UP000578569">
    <property type="component" value="Unassembled WGS sequence"/>
</dbReference>
<name>A0A839Z1C1_9SPHN</name>
<dbReference type="InterPro" id="IPR018456">
    <property type="entry name" value="PTR2_symporter_CS"/>
</dbReference>
<feature type="transmembrane region" description="Helical" evidence="9">
    <location>
        <begin position="371"/>
        <end position="389"/>
    </location>
</feature>
<dbReference type="InterPro" id="IPR000109">
    <property type="entry name" value="POT_fam"/>
</dbReference>
<feature type="domain" description="Major facilitator superfamily (MFS) profile" evidence="10">
    <location>
        <begin position="27"/>
        <end position="499"/>
    </location>
</feature>
<keyword evidence="5" id="KW-0653">Protein transport</keyword>
<feature type="transmembrane region" description="Helical" evidence="9">
    <location>
        <begin position="165"/>
        <end position="186"/>
    </location>
</feature>
<dbReference type="InterPro" id="IPR005279">
    <property type="entry name" value="Dipep/tripep_permease"/>
</dbReference>
<keyword evidence="5" id="KW-0571">Peptide transport</keyword>
<dbReference type="GO" id="GO:1904680">
    <property type="term" value="F:peptide transmembrane transporter activity"/>
    <property type="evidence" value="ECO:0007669"/>
    <property type="project" value="InterPro"/>
</dbReference>
<feature type="transmembrane region" description="Helical" evidence="9">
    <location>
        <begin position="480"/>
        <end position="498"/>
    </location>
</feature>
<gene>
    <name evidence="11" type="ORF">FHS50_000495</name>
</gene>
<keyword evidence="7 9" id="KW-0472">Membrane</keyword>
<comment type="subcellular location">
    <subcellularLocation>
        <location evidence="1">Cell membrane</location>
        <topology evidence="1">Multi-pass membrane protein</topology>
    </subcellularLocation>
</comment>
<dbReference type="InterPro" id="IPR020846">
    <property type="entry name" value="MFS_dom"/>
</dbReference>
<organism evidence="11 12">
    <name type="scientific">Sphingomicrobium lutaoense</name>
    <dbReference type="NCBI Taxonomy" id="515949"/>
    <lineage>
        <taxon>Bacteria</taxon>
        <taxon>Pseudomonadati</taxon>
        <taxon>Pseudomonadota</taxon>
        <taxon>Alphaproteobacteria</taxon>
        <taxon>Sphingomonadales</taxon>
        <taxon>Sphingomonadaceae</taxon>
        <taxon>Sphingomicrobium</taxon>
    </lineage>
</organism>
<dbReference type="CDD" id="cd17346">
    <property type="entry name" value="MFS_DtpA_like"/>
    <property type="match status" value="1"/>
</dbReference>
<keyword evidence="3" id="KW-1003">Cell membrane</keyword>
<dbReference type="GO" id="GO:0006857">
    <property type="term" value="P:oligopeptide transport"/>
    <property type="evidence" value="ECO:0007669"/>
    <property type="project" value="InterPro"/>
</dbReference>
<sequence length="538" mass="58209">MANTNAVAPSGLPDGDSAGTILGHPKGLFVLFFAEMWERFSYYGMRALLIFYLVQHWMFSDSDASIIYGAYTALVYIAPVVGGYLADRYLGQRKAVLFGAILLTFGHFFMAFEGDGGQSSFFINIFWLALALIIVGSGFLKANISVMVGQLYPRTDIRRDPAYTIFYMGINIGAALGSLLCGYLGMHPDFGWSYGFGAAGIGMLLGLIVFVWGKPLLLGRGEPKNPELLKERTVGLPREWTIYGAGLGMVAICWLAIQYQELVGWVLAIFGLGLVAYVLYIAVGRLSRDERDRIFAAMFLIFVSIVFWALFEQAGSSLNLFTDRHVDTGGVPAAMFQSINAIYIVLLAPVFAALWTWLARRGWEPSTPMKFGLGVIQVGLGFLVLVWGAQAVGLGVATPVIFIFLIYLLHTTGELCLSPVGLSAMNRLSPGHMASLIMGTWFFASATGNFAAGLIAAATGAEGVGEEAGKQVVIDVYSTVGWYAVGIGVVVMLVSPFVKKLMHLDTLKDDDDLAGTAELAEPAAPGMHPEEETAPRTR</sequence>
<dbReference type="SUPFAM" id="SSF103473">
    <property type="entry name" value="MFS general substrate transporter"/>
    <property type="match status" value="2"/>
</dbReference>
<evidence type="ECO:0000259" key="10">
    <source>
        <dbReference type="PROSITE" id="PS50850"/>
    </source>
</evidence>
<dbReference type="InterPro" id="IPR050171">
    <property type="entry name" value="MFS_Transporters"/>
</dbReference>
<keyword evidence="12" id="KW-1185">Reference proteome</keyword>
<dbReference type="AlphaFoldDB" id="A0A839Z1C1"/>
<feature type="region of interest" description="Disordered" evidence="8">
    <location>
        <begin position="515"/>
        <end position="538"/>
    </location>
</feature>
<evidence type="ECO:0000256" key="9">
    <source>
        <dbReference type="SAM" id="Phobius"/>
    </source>
</evidence>
<dbReference type="PROSITE" id="PS01022">
    <property type="entry name" value="PTR2_1"/>
    <property type="match status" value="1"/>
</dbReference>
<feature type="transmembrane region" description="Helical" evidence="9">
    <location>
        <begin position="263"/>
        <end position="282"/>
    </location>
</feature>
<dbReference type="EMBL" id="JACICF010000001">
    <property type="protein sequence ID" value="MBB3763472.1"/>
    <property type="molecule type" value="Genomic_DNA"/>
</dbReference>
<dbReference type="InterPro" id="IPR036259">
    <property type="entry name" value="MFS_trans_sf"/>
</dbReference>
<feature type="transmembrane region" description="Helical" evidence="9">
    <location>
        <begin position="40"/>
        <end position="59"/>
    </location>
</feature>
<evidence type="ECO:0000256" key="3">
    <source>
        <dbReference type="ARBA" id="ARBA00022475"/>
    </source>
</evidence>
<protein>
    <submittedName>
        <fullName evidence="11">POT family proton-dependent oligopeptide transporter</fullName>
    </submittedName>
</protein>
<evidence type="ECO:0000256" key="7">
    <source>
        <dbReference type="ARBA" id="ARBA00023136"/>
    </source>
</evidence>
<feature type="transmembrane region" description="Helical" evidence="9">
    <location>
        <begin position="124"/>
        <end position="144"/>
    </location>
</feature>
<dbReference type="PROSITE" id="PS50850">
    <property type="entry name" value="MFS"/>
    <property type="match status" value="1"/>
</dbReference>
<evidence type="ECO:0000256" key="4">
    <source>
        <dbReference type="ARBA" id="ARBA00022692"/>
    </source>
</evidence>
<dbReference type="Pfam" id="PF00854">
    <property type="entry name" value="PTR2"/>
    <property type="match status" value="1"/>
</dbReference>
<feature type="transmembrane region" description="Helical" evidence="9">
    <location>
        <begin position="192"/>
        <end position="212"/>
    </location>
</feature>
<proteinExistence type="predicted"/>
<feature type="transmembrane region" description="Helical" evidence="9">
    <location>
        <begin position="401"/>
        <end position="424"/>
    </location>
</feature>
<feature type="transmembrane region" description="Helical" evidence="9">
    <location>
        <begin position="341"/>
        <end position="359"/>
    </location>
</feature>
<dbReference type="NCBIfam" id="TIGR00924">
    <property type="entry name" value="yjdL_sub1_fam"/>
    <property type="match status" value="1"/>
</dbReference>
<feature type="transmembrane region" description="Helical" evidence="9">
    <location>
        <begin position="65"/>
        <end position="86"/>
    </location>
</feature>
<reference evidence="11 12" key="1">
    <citation type="submission" date="2020-08" db="EMBL/GenBank/DDBJ databases">
        <title>Genomic Encyclopedia of Type Strains, Phase IV (KMG-IV): sequencing the most valuable type-strain genomes for metagenomic binning, comparative biology and taxonomic classification.</title>
        <authorList>
            <person name="Goeker M."/>
        </authorList>
    </citation>
    <scope>NUCLEOTIDE SEQUENCE [LARGE SCALE GENOMIC DNA]</scope>
    <source>
        <strain evidence="11 12">DSM 24194</strain>
    </source>
</reference>
<keyword evidence="6 9" id="KW-1133">Transmembrane helix</keyword>
<dbReference type="PANTHER" id="PTHR23517">
    <property type="entry name" value="RESISTANCE PROTEIN MDTM, PUTATIVE-RELATED-RELATED"/>
    <property type="match status" value="1"/>
</dbReference>
<dbReference type="RefSeq" id="WP_183932814.1">
    <property type="nucleotide sequence ID" value="NZ_JACICF010000001.1"/>
</dbReference>
<evidence type="ECO:0000313" key="11">
    <source>
        <dbReference type="EMBL" id="MBB3763472.1"/>
    </source>
</evidence>
<feature type="transmembrane region" description="Helical" evidence="9">
    <location>
        <begin position="294"/>
        <end position="311"/>
    </location>
</feature>
<evidence type="ECO:0000256" key="1">
    <source>
        <dbReference type="ARBA" id="ARBA00004651"/>
    </source>
</evidence>
<feature type="transmembrane region" description="Helical" evidence="9">
    <location>
        <begin position="240"/>
        <end position="257"/>
    </location>
</feature>
<evidence type="ECO:0000256" key="5">
    <source>
        <dbReference type="ARBA" id="ARBA00022856"/>
    </source>
</evidence>
<feature type="compositionally biased region" description="Basic and acidic residues" evidence="8">
    <location>
        <begin position="528"/>
        <end position="538"/>
    </location>
</feature>
<evidence type="ECO:0000256" key="6">
    <source>
        <dbReference type="ARBA" id="ARBA00022989"/>
    </source>
</evidence>
<dbReference type="GO" id="GO:0005886">
    <property type="term" value="C:plasma membrane"/>
    <property type="evidence" value="ECO:0007669"/>
    <property type="project" value="UniProtKB-SubCell"/>
</dbReference>
<accession>A0A839Z1C1</accession>
<dbReference type="PANTHER" id="PTHR23517:SF15">
    <property type="entry name" value="PROTON-DEPENDENT OLIGOPEPTIDE FAMILY TRANSPORT PROTEIN"/>
    <property type="match status" value="1"/>
</dbReference>
<dbReference type="Gene3D" id="1.20.1250.20">
    <property type="entry name" value="MFS general substrate transporter like domains"/>
    <property type="match status" value="1"/>
</dbReference>
<feature type="transmembrane region" description="Helical" evidence="9">
    <location>
        <begin position="95"/>
        <end position="112"/>
    </location>
</feature>
<evidence type="ECO:0000256" key="8">
    <source>
        <dbReference type="SAM" id="MobiDB-lite"/>
    </source>
</evidence>
<keyword evidence="4 9" id="KW-0812">Transmembrane</keyword>